<evidence type="ECO:0000313" key="13">
    <source>
        <dbReference type="Proteomes" id="UP000241829"/>
    </source>
</evidence>
<dbReference type="InterPro" id="IPR011990">
    <property type="entry name" value="TPR-like_helical_dom_sf"/>
</dbReference>
<evidence type="ECO:0000313" key="12">
    <source>
        <dbReference type="EMBL" id="AVP58377.1"/>
    </source>
</evidence>
<reference evidence="13" key="1">
    <citation type="submission" date="2018-03" db="EMBL/GenBank/DDBJ databases">
        <title>Genome sequencing of Melaminivora sp. strain SC2-7.</title>
        <authorList>
            <person name="Kim S.-J."/>
            <person name="Heo J."/>
            <person name="Ahn J.-H."/>
            <person name="Kwon S.-W."/>
        </authorList>
    </citation>
    <scope>NUCLEOTIDE SEQUENCE [LARGE SCALE GENOMIC DNA]</scope>
    <source>
        <strain evidence="13">SC2-7</strain>
    </source>
</reference>
<accession>A0A2P1NMY2</accession>
<dbReference type="UniPathway" id="UPA00252"/>
<keyword evidence="9" id="KW-0627">Porphyrin biosynthesis</keyword>
<dbReference type="GO" id="GO:0042168">
    <property type="term" value="P:heme metabolic process"/>
    <property type="evidence" value="ECO:0007669"/>
    <property type="project" value="InterPro"/>
</dbReference>
<keyword evidence="4" id="KW-1003">Cell membrane</keyword>
<keyword evidence="7 10" id="KW-1133">Transmembrane helix</keyword>
<evidence type="ECO:0000256" key="4">
    <source>
        <dbReference type="ARBA" id="ARBA00022475"/>
    </source>
</evidence>
<evidence type="ECO:0000259" key="11">
    <source>
        <dbReference type="Pfam" id="PF07219"/>
    </source>
</evidence>
<gene>
    <name evidence="12" type="ORF">C7H73_12340</name>
</gene>
<keyword evidence="6 10" id="KW-0812">Transmembrane</keyword>
<dbReference type="GO" id="GO:0006779">
    <property type="term" value="P:porphyrin-containing compound biosynthetic process"/>
    <property type="evidence" value="ECO:0007669"/>
    <property type="project" value="UniProtKB-KW"/>
</dbReference>
<dbReference type="InterPro" id="IPR005254">
    <property type="entry name" value="Heme_biosyn_assoc_TPR_pro"/>
</dbReference>
<feature type="transmembrane region" description="Helical" evidence="10">
    <location>
        <begin position="40"/>
        <end position="62"/>
    </location>
</feature>
<name>A0A2P1NMY2_9BURK</name>
<dbReference type="Pfam" id="PF07219">
    <property type="entry name" value="HemY_N"/>
    <property type="match status" value="1"/>
</dbReference>
<dbReference type="Proteomes" id="UP000241829">
    <property type="component" value="Chromosome"/>
</dbReference>
<dbReference type="GO" id="GO:0005886">
    <property type="term" value="C:plasma membrane"/>
    <property type="evidence" value="ECO:0007669"/>
    <property type="project" value="UniProtKB-SubCell"/>
</dbReference>
<dbReference type="RefSeq" id="WP_106846925.1">
    <property type="nucleotide sequence ID" value="NZ_CP027792.1"/>
</dbReference>
<evidence type="ECO:0000256" key="2">
    <source>
        <dbReference type="ARBA" id="ARBA00004429"/>
    </source>
</evidence>
<dbReference type="SUPFAM" id="SSF48452">
    <property type="entry name" value="TPR-like"/>
    <property type="match status" value="1"/>
</dbReference>
<evidence type="ECO:0000256" key="6">
    <source>
        <dbReference type="ARBA" id="ARBA00022692"/>
    </source>
</evidence>
<comment type="subcellular location">
    <subcellularLocation>
        <location evidence="2">Cell inner membrane</location>
        <topology evidence="2">Multi-pass membrane protein</topology>
    </subcellularLocation>
</comment>
<comment type="pathway">
    <text evidence="3">Porphyrin-containing compound metabolism; protoheme biosynthesis.</text>
</comment>
<dbReference type="EMBL" id="CP027792">
    <property type="protein sequence ID" value="AVP58377.1"/>
    <property type="molecule type" value="Genomic_DNA"/>
</dbReference>
<evidence type="ECO:0000256" key="8">
    <source>
        <dbReference type="ARBA" id="ARBA00023136"/>
    </source>
</evidence>
<sequence>MRAALWLLALFGVAVAVALFAGNNQGTVTLFWPPYRVDLSLNLVLMLLVGGFALLYAALRGTATLLELPVRARRWRLMQKERAMHAALLDAMAQLLAGRFLRARRAAEAAIAQESALVDARSAVPHRRRLRTLSHMLAAEASHALQDGATRDAHLQTALDGVPERGADAELREGAQLRSARWALDEGDAASALERLSALPVGAARRTLALRARLKAARLDRRTAEALDTARLLAKHHAFSPAAAASIVRSLLLELIEGAHDTAQLQSIWQGLEPAERAMPDVAMQAAQRLAVLGGEPAQVRAWLLPVWERLAEPGASALPEHQALRLIAVLQDNLDGLDGPWLARIEAASQSRPRDARLQYLSAMACLQRELWGKARQLLGQAAPQLADPALRASAWRALAQLAEQRGDTDEALQAWKQAAQVGR</sequence>
<comment type="function">
    <text evidence="1">Involved in a late step of protoheme IX synthesis.</text>
</comment>
<organism evidence="12 13">
    <name type="scientific">Pulveribacter suum</name>
    <dbReference type="NCBI Taxonomy" id="2116657"/>
    <lineage>
        <taxon>Bacteria</taxon>
        <taxon>Pseudomonadati</taxon>
        <taxon>Pseudomonadota</taxon>
        <taxon>Betaproteobacteria</taxon>
        <taxon>Burkholderiales</taxon>
        <taxon>Comamonadaceae</taxon>
        <taxon>Pulveribacter</taxon>
    </lineage>
</organism>
<proteinExistence type="predicted"/>
<dbReference type="KEGG" id="melm:C7H73_12340"/>
<dbReference type="PROSITE" id="PS50293">
    <property type="entry name" value="TPR_REGION"/>
    <property type="match status" value="1"/>
</dbReference>
<evidence type="ECO:0000256" key="10">
    <source>
        <dbReference type="SAM" id="Phobius"/>
    </source>
</evidence>
<evidence type="ECO:0000256" key="9">
    <source>
        <dbReference type="ARBA" id="ARBA00023244"/>
    </source>
</evidence>
<protein>
    <submittedName>
        <fullName evidence="12">Heme biosynthesis protein HemY</fullName>
    </submittedName>
</protein>
<keyword evidence="8 10" id="KW-0472">Membrane</keyword>
<evidence type="ECO:0000256" key="1">
    <source>
        <dbReference type="ARBA" id="ARBA00002962"/>
    </source>
</evidence>
<dbReference type="OrthoDB" id="9151794at2"/>
<feature type="domain" description="HemY N-terminal" evidence="11">
    <location>
        <begin position="26"/>
        <end position="115"/>
    </location>
</feature>
<evidence type="ECO:0000256" key="7">
    <source>
        <dbReference type="ARBA" id="ARBA00022989"/>
    </source>
</evidence>
<dbReference type="Gene3D" id="1.25.40.10">
    <property type="entry name" value="Tetratricopeptide repeat domain"/>
    <property type="match status" value="1"/>
</dbReference>
<dbReference type="NCBIfam" id="TIGR00540">
    <property type="entry name" value="TPR_hemY_coli"/>
    <property type="match status" value="1"/>
</dbReference>
<keyword evidence="13" id="KW-1185">Reference proteome</keyword>
<dbReference type="InterPro" id="IPR010817">
    <property type="entry name" value="HemY_N"/>
</dbReference>
<evidence type="ECO:0000256" key="3">
    <source>
        <dbReference type="ARBA" id="ARBA00004744"/>
    </source>
</evidence>
<dbReference type="AlphaFoldDB" id="A0A2P1NMY2"/>
<evidence type="ECO:0000256" key="5">
    <source>
        <dbReference type="ARBA" id="ARBA00022519"/>
    </source>
</evidence>
<keyword evidence="5" id="KW-0997">Cell inner membrane</keyword>